<evidence type="ECO:0000259" key="1">
    <source>
        <dbReference type="Pfam" id="PF01551"/>
    </source>
</evidence>
<dbReference type="CDD" id="cd12797">
    <property type="entry name" value="M23_peptidase"/>
    <property type="match status" value="1"/>
</dbReference>
<dbReference type="PROSITE" id="PS51257">
    <property type="entry name" value="PROKAR_LIPOPROTEIN"/>
    <property type="match status" value="1"/>
</dbReference>
<dbReference type="InterPro" id="IPR011055">
    <property type="entry name" value="Dup_hybrid_motif"/>
</dbReference>
<organism evidence="2 3">
    <name type="scientific">Maribacter spongiicola</name>
    <dbReference type="NCBI Taxonomy" id="1206753"/>
    <lineage>
        <taxon>Bacteria</taxon>
        <taxon>Pseudomonadati</taxon>
        <taxon>Bacteroidota</taxon>
        <taxon>Flavobacteriia</taxon>
        <taxon>Flavobacteriales</taxon>
        <taxon>Flavobacteriaceae</taxon>
        <taxon>Maribacter</taxon>
    </lineage>
</organism>
<comment type="caution">
    <text evidence="2">The sequence shown here is derived from an EMBL/GenBank/DDBJ whole genome shotgun (WGS) entry which is preliminary data.</text>
</comment>
<reference evidence="2 3" key="1">
    <citation type="submission" date="2019-03" db="EMBL/GenBank/DDBJ databases">
        <title>Genomic Encyclopedia of Archaeal and Bacterial Type Strains, Phase II (KMG-II): from individual species to whole genera.</title>
        <authorList>
            <person name="Goeker M."/>
        </authorList>
    </citation>
    <scope>NUCLEOTIDE SEQUENCE [LARGE SCALE GENOMIC DNA]</scope>
    <source>
        <strain evidence="2 3">DSM 25233</strain>
    </source>
</reference>
<evidence type="ECO:0000313" key="2">
    <source>
        <dbReference type="EMBL" id="TDT40607.1"/>
    </source>
</evidence>
<accession>A0A4R7JT96</accession>
<proteinExistence type="predicted"/>
<dbReference type="Gene3D" id="2.30.30.40">
    <property type="entry name" value="SH3 Domains"/>
    <property type="match status" value="1"/>
</dbReference>
<feature type="domain" description="M23ase beta-sheet core" evidence="1">
    <location>
        <begin position="199"/>
        <end position="296"/>
    </location>
</feature>
<name>A0A4R7JT96_9FLAO</name>
<dbReference type="SUPFAM" id="SSF51261">
    <property type="entry name" value="Duplicated hybrid motif"/>
    <property type="match status" value="1"/>
</dbReference>
<dbReference type="PANTHER" id="PTHR21666:SF268">
    <property type="entry name" value="PEPTIDASE M23 DOMAIN-CONTAINING PROTEIN"/>
    <property type="match status" value="1"/>
</dbReference>
<dbReference type="InterPro" id="IPR016047">
    <property type="entry name" value="M23ase_b-sheet_dom"/>
</dbReference>
<dbReference type="Proteomes" id="UP000294749">
    <property type="component" value="Unassembled WGS sequence"/>
</dbReference>
<dbReference type="RefSeq" id="WP_133688691.1">
    <property type="nucleotide sequence ID" value="NZ_SOAY01000014.1"/>
</dbReference>
<dbReference type="OrthoDB" id="9810477at2"/>
<keyword evidence="3" id="KW-1185">Reference proteome</keyword>
<sequence length="378" mass="41948">MRLNFKIKVFFFLLFVVVISACRQIRKVADVIVQPTARELYAREFEDLDSLRINNWELEFQRAKGDSLQIRLPYVEQGEYYKEQIAVYSYNIHINEGEVFHVAIENKVLGIRNFINLIKMNDDSSQTDIFQNDLGENEFEIAIEETGIYKIAIQPELDAQGWFSFQMYTSPSLGFPVLGKDNTAIQSFWGAVRAGGARSHEGIDIFATRGTPVIAAVDGRVSSTGNRGLGGKQVWLKAGLFGKSLYYAHLDSILVSTGKKVMMGDTLGLVGNTGNAKTTAPHLHFGIYKSGQGAINPLPFVKLTERPSFQELANASKFLKVSSAVANIRNAPEVAGIKLAEAKRNDTLVLLGYTENWAHIELATGTKAFINKSLVSEL</sequence>
<dbReference type="Gene3D" id="2.70.70.10">
    <property type="entry name" value="Glucose Permease (Domain IIA)"/>
    <property type="match status" value="1"/>
</dbReference>
<gene>
    <name evidence="2" type="ORF">CLV90_3456</name>
</gene>
<dbReference type="AlphaFoldDB" id="A0A4R7JT96"/>
<dbReference type="EMBL" id="SOAY01000014">
    <property type="protein sequence ID" value="TDT40607.1"/>
    <property type="molecule type" value="Genomic_DNA"/>
</dbReference>
<dbReference type="PANTHER" id="PTHR21666">
    <property type="entry name" value="PEPTIDASE-RELATED"/>
    <property type="match status" value="1"/>
</dbReference>
<dbReference type="InterPro" id="IPR050570">
    <property type="entry name" value="Cell_wall_metabolism_enzyme"/>
</dbReference>
<dbReference type="GO" id="GO:0004222">
    <property type="term" value="F:metalloendopeptidase activity"/>
    <property type="evidence" value="ECO:0007669"/>
    <property type="project" value="TreeGrafter"/>
</dbReference>
<dbReference type="Pfam" id="PF01551">
    <property type="entry name" value="Peptidase_M23"/>
    <property type="match status" value="1"/>
</dbReference>
<protein>
    <submittedName>
        <fullName evidence="2">Peptidase M23-like protein</fullName>
    </submittedName>
</protein>
<evidence type="ECO:0000313" key="3">
    <source>
        <dbReference type="Proteomes" id="UP000294749"/>
    </source>
</evidence>